<evidence type="ECO:0000256" key="11">
    <source>
        <dbReference type="ARBA" id="ARBA00042891"/>
    </source>
</evidence>
<evidence type="ECO:0000256" key="7">
    <source>
        <dbReference type="ARBA" id="ARBA00040891"/>
    </source>
</evidence>
<dbReference type="EnsemblMetazoa" id="CJA27412.1">
    <property type="protein sequence ID" value="CJA27412.1"/>
    <property type="gene ID" value="WBGene00182984"/>
</dbReference>
<keyword evidence="14" id="KW-1185">Reference proteome</keyword>
<evidence type="ECO:0000256" key="1">
    <source>
        <dbReference type="ARBA" id="ARBA00001933"/>
    </source>
</evidence>
<evidence type="ECO:0000256" key="9">
    <source>
        <dbReference type="ARBA" id="ARBA00041746"/>
    </source>
</evidence>
<dbReference type="GO" id="GO:0005739">
    <property type="term" value="C:mitochondrion"/>
    <property type="evidence" value="ECO:0007669"/>
    <property type="project" value="TreeGrafter"/>
</dbReference>
<dbReference type="InterPro" id="IPR015424">
    <property type="entry name" value="PyrdxlP-dep_Trfase"/>
</dbReference>
<evidence type="ECO:0000256" key="2">
    <source>
        <dbReference type="ARBA" id="ARBA00011738"/>
    </source>
</evidence>
<organism evidence="13 14">
    <name type="scientific">Caenorhabditis japonica</name>
    <dbReference type="NCBI Taxonomy" id="281687"/>
    <lineage>
        <taxon>Eukaryota</taxon>
        <taxon>Metazoa</taxon>
        <taxon>Ecdysozoa</taxon>
        <taxon>Nematoda</taxon>
        <taxon>Chromadorea</taxon>
        <taxon>Rhabditida</taxon>
        <taxon>Rhabditina</taxon>
        <taxon>Rhabditomorpha</taxon>
        <taxon>Rhabditoidea</taxon>
        <taxon>Rhabditidae</taxon>
        <taxon>Peloderinae</taxon>
        <taxon>Caenorhabditis</taxon>
    </lineage>
</organism>
<evidence type="ECO:0000256" key="10">
    <source>
        <dbReference type="ARBA" id="ARBA00042867"/>
    </source>
</evidence>
<sequence length="79" mass="9043">MGIGSEFLVKYAKTKVIYQPTPTWGNQVPVFKFAGVDVKQYHYYAKKTCGFDEAGALADIVHLRNFINEQMMRRRAALL</sequence>
<evidence type="ECO:0000256" key="4">
    <source>
        <dbReference type="ARBA" id="ARBA00022576"/>
    </source>
</evidence>
<proteinExistence type="predicted"/>
<dbReference type="PANTHER" id="PTHR11879">
    <property type="entry name" value="ASPARTATE AMINOTRANSFERASE"/>
    <property type="match status" value="1"/>
</dbReference>
<dbReference type="Gene3D" id="3.40.640.10">
    <property type="entry name" value="Type I PLP-dependent aspartate aminotransferase-like (Major domain)"/>
    <property type="match status" value="1"/>
</dbReference>
<evidence type="ECO:0000313" key="13">
    <source>
        <dbReference type="EnsemblMetazoa" id="CJA27412.1"/>
    </source>
</evidence>
<reference evidence="14" key="1">
    <citation type="submission" date="2010-08" db="EMBL/GenBank/DDBJ databases">
        <authorList>
            <consortium name="Caenorhabditis japonica Sequencing Consortium"/>
            <person name="Wilson R.K."/>
        </authorList>
    </citation>
    <scope>NUCLEOTIDE SEQUENCE [LARGE SCALE GENOMIC DNA]</scope>
    <source>
        <strain evidence="14">DF5081</strain>
    </source>
</reference>
<dbReference type="InterPro" id="IPR015421">
    <property type="entry name" value="PyrdxlP-dep_Trfase_major"/>
</dbReference>
<accession>A0A8R1IAX1</accession>
<protein>
    <recommendedName>
        <fullName evidence="7">Aspartate aminotransferase, mitochondrial</fullName>
        <ecNumber evidence="3">2.6.1.1</ecNumber>
    </recommendedName>
    <alternativeName>
        <fullName evidence="8">Kynurenine aminotransferase 4</fullName>
    </alternativeName>
    <alternativeName>
        <fullName evidence="11">Kynurenine aminotransferase IV</fullName>
    </alternativeName>
    <alternativeName>
        <fullName evidence="10">Kynurenine--oxoglutarate transaminase 4</fullName>
    </alternativeName>
    <alternativeName>
        <fullName evidence="9">Kynurenine--oxoglutarate transaminase IV</fullName>
    </alternativeName>
</protein>
<name>A0A8R1IAX1_CAEJA</name>
<dbReference type="EC" id="2.6.1.1" evidence="3"/>
<comment type="cofactor">
    <cofactor evidence="1">
        <name>pyridoxal 5'-phosphate</name>
        <dbReference type="ChEBI" id="CHEBI:597326"/>
    </cofactor>
</comment>
<evidence type="ECO:0000313" key="14">
    <source>
        <dbReference type="Proteomes" id="UP000005237"/>
    </source>
</evidence>
<dbReference type="Pfam" id="PF00155">
    <property type="entry name" value="Aminotran_1_2"/>
    <property type="match status" value="1"/>
</dbReference>
<dbReference type="PANTHER" id="PTHR11879:SF22">
    <property type="entry name" value="ASPARTATE AMINOTRANSFERASE, MITOCHONDRIAL"/>
    <property type="match status" value="1"/>
</dbReference>
<dbReference type="InterPro" id="IPR000796">
    <property type="entry name" value="Asp_trans"/>
</dbReference>
<evidence type="ECO:0000259" key="12">
    <source>
        <dbReference type="Pfam" id="PF00155"/>
    </source>
</evidence>
<comment type="subunit">
    <text evidence="2">Homodimer.</text>
</comment>
<evidence type="ECO:0000256" key="5">
    <source>
        <dbReference type="ARBA" id="ARBA00022679"/>
    </source>
</evidence>
<dbReference type="GO" id="GO:0006533">
    <property type="term" value="P:L-aspartate catabolic process"/>
    <property type="evidence" value="ECO:0007669"/>
    <property type="project" value="TreeGrafter"/>
</dbReference>
<dbReference type="InterPro" id="IPR004839">
    <property type="entry name" value="Aminotransferase_I/II_large"/>
</dbReference>
<dbReference type="GO" id="GO:0004069">
    <property type="term" value="F:L-aspartate:2-oxoglutarate aminotransferase activity"/>
    <property type="evidence" value="ECO:0007669"/>
    <property type="project" value="UniProtKB-EC"/>
</dbReference>
<keyword evidence="4" id="KW-0032">Aminotransferase</keyword>
<evidence type="ECO:0000256" key="3">
    <source>
        <dbReference type="ARBA" id="ARBA00012753"/>
    </source>
</evidence>
<dbReference type="Proteomes" id="UP000005237">
    <property type="component" value="Unassembled WGS sequence"/>
</dbReference>
<evidence type="ECO:0000256" key="6">
    <source>
        <dbReference type="ARBA" id="ARBA00022898"/>
    </source>
</evidence>
<reference evidence="13" key="2">
    <citation type="submission" date="2022-06" db="UniProtKB">
        <authorList>
            <consortium name="EnsemblMetazoa"/>
        </authorList>
    </citation>
    <scope>IDENTIFICATION</scope>
    <source>
        <strain evidence="13">DF5081</strain>
    </source>
</reference>
<dbReference type="GO" id="GO:0030170">
    <property type="term" value="F:pyridoxal phosphate binding"/>
    <property type="evidence" value="ECO:0007669"/>
    <property type="project" value="InterPro"/>
</dbReference>
<keyword evidence="5" id="KW-0808">Transferase</keyword>
<dbReference type="AlphaFoldDB" id="A0A8R1IAX1"/>
<feature type="domain" description="Aminotransferase class I/classII large" evidence="12">
    <location>
        <begin position="6"/>
        <end position="60"/>
    </location>
</feature>
<keyword evidence="6" id="KW-0663">Pyridoxal phosphate</keyword>
<evidence type="ECO:0000256" key="8">
    <source>
        <dbReference type="ARBA" id="ARBA00041257"/>
    </source>
</evidence>
<dbReference type="SUPFAM" id="SSF53383">
    <property type="entry name" value="PLP-dependent transferases"/>
    <property type="match status" value="1"/>
</dbReference>